<dbReference type="InParanoid" id="D0P1J1"/>
<dbReference type="KEGG" id="pif:PITG_20218"/>
<dbReference type="GeneID" id="9469720"/>
<dbReference type="VEuPathDB" id="FungiDB:PITG_20218"/>
<proteinExistence type="predicted"/>
<dbReference type="EMBL" id="DS028248">
    <property type="protein sequence ID" value="EEY54614.1"/>
    <property type="molecule type" value="Genomic_DNA"/>
</dbReference>
<reference evidence="3" key="1">
    <citation type="journal article" date="2009" name="Nature">
        <title>Genome sequence and analysis of the Irish potato famine pathogen Phytophthora infestans.</title>
        <authorList>
            <consortium name="The Broad Institute Genome Sequencing Platform"/>
            <person name="Haas B.J."/>
            <person name="Kamoun S."/>
            <person name="Zody M.C."/>
            <person name="Jiang R.H."/>
            <person name="Handsaker R.E."/>
            <person name="Cano L.M."/>
            <person name="Grabherr M."/>
            <person name="Kodira C.D."/>
            <person name="Raffaele S."/>
            <person name="Torto-Alalibo T."/>
            <person name="Bozkurt T.O."/>
            <person name="Ah-Fong A.M."/>
            <person name="Alvarado L."/>
            <person name="Anderson V.L."/>
            <person name="Armstrong M.R."/>
            <person name="Avrova A."/>
            <person name="Baxter L."/>
            <person name="Beynon J."/>
            <person name="Boevink P.C."/>
            <person name="Bollmann S.R."/>
            <person name="Bos J.I."/>
            <person name="Bulone V."/>
            <person name="Cai G."/>
            <person name="Cakir C."/>
            <person name="Carrington J.C."/>
            <person name="Chawner M."/>
            <person name="Conti L."/>
            <person name="Costanzo S."/>
            <person name="Ewan R."/>
            <person name="Fahlgren N."/>
            <person name="Fischbach M.A."/>
            <person name="Fugelstad J."/>
            <person name="Gilroy E.M."/>
            <person name="Gnerre S."/>
            <person name="Green P.J."/>
            <person name="Grenville-Briggs L.J."/>
            <person name="Griffith J."/>
            <person name="Grunwald N.J."/>
            <person name="Horn K."/>
            <person name="Horner N.R."/>
            <person name="Hu C.H."/>
            <person name="Huitema E."/>
            <person name="Jeong D.H."/>
            <person name="Jones A.M."/>
            <person name="Jones J.D."/>
            <person name="Jones R.W."/>
            <person name="Karlsson E.K."/>
            <person name="Kunjeti S.G."/>
            <person name="Lamour K."/>
            <person name="Liu Z."/>
            <person name="Ma L."/>
            <person name="Maclean D."/>
            <person name="Chibucos M.C."/>
            <person name="McDonald H."/>
            <person name="McWalters J."/>
            <person name="Meijer H.J."/>
            <person name="Morgan W."/>
            <person name="Morris P.F."/>
            <person name="Munro C.A."/>
            <person name="O'Neill K."/>
            <person name="Ospina-Giraldo M."/>
            <person name="Pinzon A."/>
            <person name="Pritchard L."/>
            <person name="Ramsahoye B."/>
            <person name="Ren Q."/>
            <person name="Restrepo S."/>
            <person name="Roy S."/>
            <person name="Sadanandom A."/>
            <person name="Savidor A."/>
            <person name="Schornack S."/>
            <person name="Schwartz D.C."/>
            <person name="Schumann U.D."/>
            <person name="Schwessinger B."/>
            <person name="Seyer L."/>
            <person name="Sharpe T."/>
            <person name="Silvar C."/>
            <person name="Song J."/>
            <person name="Studholme D.J."/>
            <person name="Sykes S."/>
            <person name="Thines M."/>
            <person name="van de Vondervoort P.J."/>
            <person name="Phuntumart V."/>
            <person name="Wawra S."/>
            <person name="Weide R."/>
            <person name="Win J."/>
            <person name="Young C."/>
            <person name="Zhou S."/>
            <person name="Fry W."/>
            <person name="Meyers B.C."/>
            <person name="van West P."/>
            <person name="Ristaino J."/>
            <person name="Govers F."/>
            <person name="Birch P.R."/>
            <person name="Whisson S.C."/>
            <person name="Judelson H.S."/>
            <person name="Nusbaum C."/>
        </authorList>
    </citation>
    <scope>NUCLEOTIDE SEQUENCE [LARGE SCALE GENOMIC DNA]</scope>
    <source>
        <strain evidence="3">T30-4</strain>
    </source>
</reference>
<gene>
    <name evidence="2" type="ORF">PITG_20218</name>
</gene>
<sequence>MDQEDELDAHRGQGVGRTPAMDLVLSGRRAKGSAREAKDRNRYYRSSHSASNLLPSGESDTCKEKNRYYDHGTEQMAPVGNRTWGCPTLKKRPEQESDTAIIIFTKDEVEGGGGHGEPHIPDVRGKVECLILGMFKKCI</sequence>
<dbReference type="RefSeq" id="XP_002895851.1">
    <property type="nucleotide sequence ID" value="XM_002895805.1"/>
</dbReference>
<dbReference type="OrthoDB" id="10496064at2759"/>
<dbReference type="Proteomes" id="UP000006643">
    <property type="component" value="Unassembled WGS sequence"/>
</dbReference>
<name>D0P1J1_PHYIT</name>
<accession>D0P1J1</accession>
<organism evidence="2 3">
    <name type="scientific">Phytophthora infestans (strain T30-4)</name>
    <name type="common">Potato late blight agent</name>
    <dbReference type="NCBI Taxonomy" id="403677"/>
    <lineage>
        <taxon>Eukaryota</taxon>
        <taxon>Sar</taxon>
        <taxon>Stramenopiles</taxon>
        <taxon>Oomycota</taxon>
        <taxon>Peronosporomycetes</taxon>
        <taxon>Peronosporales</taxon>
        <taxon>Peronosporaceae</taxon>
        <taxon>Phytophthora</taxon>
    </lineage>
</organism>
<protein>
    <submittedName>
        <fullName evidence="2">Uncharacterized protein</fullName>
    </submittedName>
</protein>
<feature type="compositionally biased region" description="Basic and acidic residues" evidence="1">
    <location>
        <begin position="33"/>
        <end position="42"/>
    </location>
</feature>
<evidence type="ECO:0000256" key="1">
    <source>
        <dbReference type="SAM" id="MobiDB-lite"/>
    </source>
</evidence>
<feature type="region of interest" description="Disordered" evidence="1">
    <location>
        <begin position="1"/>
        <end position="61"/>
    </location>
</feature>
<dbReference type="AlphaFoldDB" id="D0P1J1"/>
<evidence type="ECO:0000313" key="2">
    <source>
        <dbReference type="EMBL" id="EEY54614.1"/>
    </source>
</evidence>
<dbReference type="HOGENOM" id="CLU_1848994_0_0_1"/>
<dbReference type="OMA" id="ESDTCKE"/>
<keyword evidence="3" id="KW-1185">Reference proteome</keyword>
<evidence type="ECO:0000313" key="3">
    <source>
        <dbReference type="Proteomes" id="UP000006643"/>
    </source>
</evidence>
<feature type="compositionally biased region" description="Polar residues" evidence="1">
    <location>
        <begin position="44"/>
        <end position="54"/>
    </location>
</feature>